<dbReference type="GO" id="GO:0022857">
    <property type="term" value="F:transmembrane transporter activity"/>
    <property type="evidence" value="ECO:0007669"/>
    <property type="project" value="InterPro"/>
</dbReference>
<dbReference type="SUPFAM" id="SSF103473">
    <property type="entry name" value="MFS general substrate transporter"/>
    <property type="match status" value="1"/>
</dbReference>
<comment type="caution">
    <text evidence="7">The sequence shown here is derived from an EMBL/GenBank/DDBJ whole genome shotgun (WGS) entry which is preliminary data.</text>
</comment>
<evidence type="ECO:0000256" key="5">
    <source>
        <dbReference type="ARBA" id="ARBA00023136"/>
    </source>
</evidence>
<name>A0A9X1SX21_9ACTN</name>
<organism evidence="7 8">
    <name type="scientific">Kineosporia babensis</name>
    <dbReference type="NCBI Taxonomy" id="499548"/>
    <lineage>
        <taxon>Bacteria</taxon>
        <taxon>Bacillati</taxon>
        <taxon>Actinomycetota</taxon>
        <taxon>Actinomycetes</taxon>
        <taxon>Kineosporiales</taxon>
        <taxon>Kineosporiaceae</taxon>
        <taxon>Kineosporia</taxon>
    </lineage>
</organism>
<protein>
    <submittedName>
        <fullName evidence="7">MFS transporter</fullName>
    </submittedName>
</protein>
<feature type="transmembrane region" description="Helical" evidence="6">
    <location>
        <begin position="83"/>
        <end position="110"/>
    </location>
</feature>
<dbReference type="GO" id="GO:0005886">
    <property type="term" value="C:plasma membrane"/>
    <property type="evidence" value="ECO:0007669"/>
    <property type="project" value="UniProtKB-SubCell"/>
</dbReference>
<feature type="transmembrane region" description="Helical" evidence="6">
    <location>
        <begin position="343"/>
        <end position="361"/>
    </location>
</feature>
<feature type="transmembrane region" description="Helical" evidence="6">
    <location>
        <begin position="367"/>
        <end position="386"/>
    </location>
</feature>
<evidence type="ECO:0000313" key="8">
    <source>
        <dbReference type="Proteomes" id="UP001138997"/>
    </source>
</evidence>
<dbReference type="RefSeq" id="WP_231448552.1">
    <property type="nucleotide sequence ID" value="NZ_JAJOMB010000024.1"/>
</dbReference>
<dbReference type="Pfam" id="PF07690">
    <property type="entry name" value="MFS_1"/>
    <property type="match status" value="1"/>
</dbReference>
<dbReference type="InterPro" id="IPR011701">
    <property type="entry name" value="MFS"/>
</dbReference>
<dbReference type="PANTHER" id="PTHR23513:SF11">
    <property type="entry name" value="STAPHYLOFERRIN A TRANSPORTER"/>
    <property type="match status" value="1"/>
</dbReference>
<accession>A0A9X1SX21</accession>
<feature type="transmembrane region" description="Helical" evidence="6">
    <location>
        <begin position="45"/>
        <end position="62"/>
    </location>
</feature>
<keyword evidence="5 6" id="KW-0472">Membrane</keyword>
<dbReference type="EMBL" id="JAJOMB010000024">
    <property type="protein sequence ID" value="MCD5315732.1"/>
    <property type="molecule type" value="Genomic_DNA"/>
</dbReference>
<keyword evidence="4 6" id="KW-1133">Transmembrane helix</keyword>
<comment type="subcellular location">
    <subcellularLocation>
        <location evidence="1">Cell membrane</location>
        <topology evidence="1">Multi-pass membrane protein</topology>
    </subcellularLocation>
</comment>
<dbReference type="InterPro" id="IPR036259">
    <property type="entry name" value="MFS_trans_sf"/>
</dbReference>
<proteinExistence type="predicted"/>
<reference evidence="7" key="1">
    <citation type="submission" date="2021-11" db="EMBL/GenBank/DDBJ databases">
        <title>Streptomyces corallinus and Kineosporia corallina sp. nov., two new coral-derived marine actinobacteria.</title>
        <authorList>
            <person name="Buangrab K."/>
            <person name="Sutthacheep M."/>
            <person name="Yeemin T."/>
            <person name="Harunari E."/>
            <person name="Igarashi Y."/>
            <person name="Sripreechasak P."/>
            <person name="Kanchanasin P."/>
            <person name="Tanasupawat S."/>
            <person name="Phongsopitanun W."/>
        </authorList>
    </citation>
    <scope>NUCLEOTIDE SEQUENCE</scope>
    <source>
        <strain evidence="7">JCM 31032</strain>
    </source>
</reference>
<evidence type="ECO:0000256" key="6">
    <source>
        <dbReference type="SAM" id="Phobius"/>
    </source>
</evidence>
<dbReference type="Gene3D" id="1.20.1250.20">
    <property type="entry name" value="MFS general substrate transporter like domains"/>
    <property type="match status" value="1"/>
</dbReference>
<evidence type="ECO:0000313" key="7">
    <source>
        <dbReference type="EMBL" id="MCD5315732.1"/>
    </source>
</evidence>
<keyword evidence="2" id="KW-1003">Cell membrane</keyword>
<evidence type="ECO:0000256" key="3">
    <source>
        <dbReference type="ARBA" id="ARBA00022692"/>
    </source>
</evidence>
<sequence>MTSLVTPLQRSPYLVPLLLFSNTSGSFLVLVALSTQVGSDTGSGLLAGAVLSAPWLPALLLARPLQRLLTQHSARRLIRTAEICSLALTLAAIALPGPALVVGATTALLVRGFCEAVTRSGTSVLLRLVTDPGRLNRANTLAEIGRLTGTSVGAALVGPAGTVLSLRGLLVLNAATLLTSALLARALPEPGPAVEPATDQAPEDRLSPLIHNPVLLALFARFSLVALWQGFHTIAVTVIPLQVLHGDERLVGIFVALSSLAIFAGSLGALPVQKYLGRLPSATWLLLPLPPLVGAVLIARTVPSLLLYAVFLVLFEVAYVYFNNRLLAAATPEEIPTVVTVRATAMPLAVVTAIVGVGAVSDLAGPTSAVLLVVACTVLVSAVSGSETAPGRLLSRGSR</sequence>
<keyword evidence="3 6" id="KW-0812">Transmembrane</keyword>
<dbReference type="PANTHER" id="PTHR23513">
    <property type="entry name" value="INTEGRAL MEMBRANE EFFLUX PROTEIN-RELATED"/>
    <property type="match status" value="1"/>
</dbReference>
<dbReference type="AlphaFoldDB" id="A0A9X1SX21"/>
<keyword evidence="8" id="KW-1185">Reference proteome</keyword>
<dbReference type="Proteomes" id="UP001138997">
    <property type="component" value="Unassembled WGS sequence"/>
</dbReference>
<evidence type="ECO:0000256" key="4">
    <source>
        <dbReference type="ARBA" id="ARBA00022989"/>
    </source>
</evidence>
<feature type="transmembrane region" description="Helical" evidence="6">
    <location>
        <begin position="251"/>
        <end position="270"/>
    </location>
</feature>
<evidence type="ECO:0000256" key="2">
    <source>
        <dbReference type="ARBA" id="ARBA00022475"/>
    </source>
</evidence>
<evidence type="ECO:0000256" key="1">
    <source>
        <dbReference type="ARBA" id="ARBA00004651"/>
    </source>
</evidence>
<feature type="transmembrane region" description="Helical" evidence="6">
    <location>
        <begin position="12"/>
        <end position="33"/>
    </location>
</feature>
<gene>
    <name evidence="7" type="ORF">LR394_33035</name>
</gene>